<evidence type="ECO:0000313" key="6">
    <source>
        <dbReference type="WBParaSite" id="PgR015_g145_t02"/>
    </source>
</evidence>
<keyword evidence="2" id="KW-0812">Transmembrane</keyword>
<feature type="chain" id="PRO_5041150403" evidence="3">
    <location>
        <begin position="38"/>
        <end position="155"/>
    </location>
</feature>
<evidence type="ECO:0000313" key="5">
    <source>
        <dbReference type="WBParaSite" id="PgR015_g145_t01"/>
    </source>
</evidence>
<sequence length="155" mass="17782">MQRNTTLFSVMQSSLHCLPVAFILSLLLFSTPAISRGHFEDNEDEASPHIEWVPIVQRNLTEIVNEALNEEDEADKEERRNYENSRQREKLERIGKMLNTSYQNMAKDAAKGSEQMKALEERQRMATSSAEIPIFSAYALLSVTAFLLCDLMKRL</sequence>
<dbReference type="Proteomes" id="UP000887569">
    <property type="component" value="Unplaced"/>
</dbReference>
<feature type="transmembrane region" description="Helical" evidence="2">
    <location>
        <begin position="132"/>
        <end position="152"/>
    </location>
</feature>
<dbReference type="WBParaSite" id="PgR015_g145_t03">
    <property type="protein sequence ID" value="PgR015_g145_t03"/>
    <property type="gene ID" value="PgR015_g145"/>
</dbReference>
<reference evidence="5 6" key="1">
    <citation type="submission" date="2022-11" db="UniProtKB">
        <authorList>
            <consortium name="WormBaseParasite"/>
        </authorList>
    </citation>
    <scope>IDENTIFICATION</scope>
</reference>
<evidence type="ECO:0000313" key="4">
    <source>
        <dbReference type="Proteomes" id="UP000887569"/>
    </source>
</evidence>
<evidence type="ECO:0000256" key="1">
    <source>
        <dbReference type="SAM" id="MobiDB-lite"/>
    </source>
</evidence>
<name>A0A915AWR3_PARUN</name>
<keyword evidence="4" id="KW-1185">Reference proteome</keyword>
<organism evidence="4 5">
    <name type="scientific">Parascaris univalens</name>
    <name type="common">Nematode worm</name>
    <dbReference type="NCBI Taxonomy" id="6257"/>
    <lineage>
        <taxon>Eukaryota</taxon>
        <taxon>Metazoa</taxon>
        <taxon>Ecdysozoa</taxon>
        <taxon>Nematoda</taxon>
        <taxon>Chromadorea</taxon>
        <taxon>Rhabditida</taxon>
        <taxon>Spirurina</taxon>
        <taxon>Ascaridomorpha</taxon>
        <taxon>Ascaridoidea</taxon>
        <taxon>Ascarididae</taxon>
        <taxon>Parascaris</taxon>
    </lineage>
</organism>
<evidence type="ECO:0000256" key="2">
    <source>
        <dbReference type="SAM" id="Phobius"/>
    </source>
</evidence>
<accession>A0A915AWR3</accession>
<feature type="compositionally biased region" description="Basic and acidic residues" evidence="1">
    <location>
        <begin position="76"/>
        <end position="90"/>
    </location>
</feature>
<evidence type="ECO:0000256" key="3">
    <source>
        <dbReference type="SAM" id="SignalP"/>
    </source>
</evidence>
<dbReference type="WBParaSite" id="PgR015_g145_t02">
    <property type="protein sequence ID" value="PgR015_g145_t02"/>
    <property type="gene ID" value="PgR015_g145"/>
</dbReference>
<keyword evidence="2" id="KW-1133">Transmembrane helix</keyword>
<keyword evidence="2" id="KW-0472">Membrane</keyword>
<protein>
    <submittedName>
        <fullName evidence="5 6">Transmembrane protein</fullName>
    </submittedName>
</protein>
<dbReference type="WBParaSite" id="PgR015_g145_t01">
    <property type="protein sequence ID" value="PgR015_g145_t01"/>
    <property type="gene ID" value="PgR015_g145"/>
</dbReference>
<feature type="region of interest" description="Disordered" evidence="1">
    <location>
        <begin position="67"/>
        <end position="90"/>
    </location>
</feature>
<proteinExistence type="predicted"/>
<keyword evidence="3" id="KW-0732">Signal</keyword>
<dbReference type="AlphaFoldDB" id="A0A915AWR3"/>
<feature type="signal peptide" evidence="3">
    <location>
        <begin position="1"/>
        <end position="37"/>
    </location>
</feature>